<dbReference type="RefSeq" id="WP_117476478.1">
    <property type="nucleotide sequence ID" value="NZ_QVEZ01000004.1"/>
</dbReference>
<accession>A0A3E2V4M4</accession>
<dbReference type="EMBL" id="QVEZ01000004">
    <property type="protein sequence ID" value="RGC05438.1"/>
    <property type="molecule type" value="Genomic_DNA"/>
</dbReference>
<evidence type="ECO:0000313" key="1">
    <source>
        <dbReference type="EMBL" id="RGC05438.1"/>
    </source>
</evidence>
<gene>
    <name evidence="1" type="ORF">DW905_07335</name>
</gene>
<dbReference type="Proteomes" id="UP000261079">
    <property type="component" value="Unassembled WGS sequence"/>
</dbReference>
<sequence>MRDKEEKELWSRAGVFAGNEASRNVQMGTDTAIDSMGELLYKAGRVSKVGFDQSKGNLFEYIEAAKLQTNMANQGHRFDRNPVTDLGADRGGYGGHTAPDDFRMQKDGRIVGRGQAKYNNSPWRAARNFVNPKYMGMQRIAPTDQIADIENCLQEMLENGEISKVAYENAVSNLMKNGLTDPSTGIASGGTTTAELQKLCGSDGRVSQTAVRQYAARFEGQQLAREVGTVAANMAVASGVTTAIISGTQNLFEVLKDRKKLNEALAEVKADTVQSTLRGGGTGVLSSAIRYGGQKAAVPVLPDSTAATIMAAGLIDGGAALYSYAKGELSGKQLQNALVDTTVKSVSTVYFTKAVGAVLGVANPFVPMAVYTAAAYVVSCTRAIIQQAELNAAEYDRMTALLKESLRLEQEYHRQLNQFMEQYERQQKAKLDGLLDAFNHFADEDTSYERALYAILAYADQTGLALQHSDFSEFCAAMRSGETFVLK</sequence>
<comment type="caution">
    <text evidence="1">The sequence shown here is derived from an EMBL/GenBank/DDBJ whole genome shotgun (WGS) entry which is preliminary data.</text>
</comment>
<reference evidence="1 2" key="1">
    <citation type="submission" date="2018-08" db="EMBL/GenBank/DDBJ databases">
        <title>A genome reference for cultivated species of the human gut microbiota.</title>
        <authorList>
            <person name="Zou Y."/>
            <person name="Xue W."/>
            <person name="Luo G."/>
        </authorList>
    </citation>
    <scope>NUCLEOTIDE SEQUENCE [LARGE SCALE GENOMIC DNA]</scope>
    <source>
        <strain evidence="1 2">AM42-11AC</strain>
    </source>
</reference>
<protein>
    <submittedName>
        <fullName evidence="1">Uncharacterized protein</fullName>
    </submittedName>
</protein>
<proteinExistence type="predicted"/>
<evidence type="ECO:0000313" key="2">
    <source>
        <dbReference type="Proteomes" id="UP000261079"/>
    </source>
</evidence>
<dbReference type="AlphaFoldDB" id="A0A3E2V4M4"/>
<organism evidence="1 2">
    <name type="scientific">Faecalibacterium prausnitzii</name>
    <dbReference type="NCBI Taxonomy" id="853"/>
    <lineage>
        <taxon>Bacteria</taxon>
        <taxon>Bacillati</taxon>
        <taxon>Bacillota</taxon>
        <taxon>Clostridia</taxon>
        <taxon>Eubacteriales</taxon>
        <taxon>Oscillospiraceae</taxon>
        <taxon>Faecalibacterium</taxon>
    </lineage>
</organism>
<name>A0A3E2V4M4_9FIRM</name>